<dbReference type="SUPFAM" id="SSF52540">
    <property type="entry name" value="P-loop containing nucleoside triphosphate hydrolases"/>
    <property type="match status" value="1"/>
</dbReference>
<dbReference type="InterPro" id="IPR003593">
    <property type="entry name" value="AAA+_ATPase"/>
</dbReference>
<dbReference type="Proteomes" id="UP000215509">
    <property type="component" value="Unassembled WGS sequence"/>
</dbReference>
<keyword evidence="6" id="KW-1185">Reference proteome</keyword>
<keyword evidence="3 5" id="KW-0067">ATP-binding</keyword>
<protein>
    <submittedName>
        <fullName evidence="5">Sugar ABC transporter ATP-binding protein</fullName>
    </submittedName>
</protein>
<dbReference type="SMART" id="SM00382">
    <property type="entry name" value="AAA"/>
    <property type="match status" value="1"/>
</dbReference>
<reference evidence="5 6" key="1">
    <citation type="submission" date="2017-07" db="EMBL/GenBank/DDBJ databases">
        <title>Genome sequencing and assembly of Paenibacillus rigui.</title>
        <authorList>
            <person name="Mayilraj S."/>
        </authorList>
    </citation>
    <scope>NUCLEOTIDE SEQUENCE [LARGE SCALE GENOMIC DNA]</scope>
    <source>
        <strain evidence="5 6">JCM 16352</strain>
    </source>
</reference>
<dbReference type="EMBL" id="NMQW01000002">
    <property type="protein sequence ID" value="OXM87704.1"/>
    <property type="molecule type" value="Genomic_DNA"/>
</dbReference>
<comment type="caution">
    <text evidence="5">The sequence shown here is derived from an EMBL/GenBank/DDBJ whole genome shotgun (WGS) entry which is preliminary data.</text>
</comment>
<dbReference type="PANTHER" id="PTHR42711">
    <property type="entry name" value="ABC TRANSPORTER ATP-BINDING PROTEIN"/>
    <property type="match status" value="1"/>
</dbReference>
<evidence type="ECO:0000256" key="3">
    <source>
        <dbReference type="ARBA" id="ARBA00022840"/>
    </source>
</evidence>
<dbReference type="GO" id="GO:0005524">
    <property type="term" value="F:ATP binding"/>
    <property type="evidence" value="ECO:0007669"/>
    <property type="project" value="UniProtKB-KW"/>
</dbReference>
<dbReference type="Pfam" id="PF00005">
    <property type="entry name" value="ABC_tran"/>
    <property type="match status" value="1"/>
</dbReference>
<evidence type="ECO:0000256" key="1">
    <source>
        <dbReference type="ARBA" id="ARBA00022448"/>
    </source>
</evidence>
<accession>A0A229UW94</accession>
<dbReference type="PANTHER" id="PTHR42711:SF1">
    <property type="entry name" value="ABC-TRANSPORT PROTEIN, ATP-BINDING COMPONENT"/>
    <property type="match status" value="1"/>
</dbReference>
<dbReference type="GO" id="GO:0016887">
    <property type="term" value="F:ATP hydrolysis activity"/>
    <property type="evidence" value="ECO:0007669"/>
    <property type="project" value="InterPro"/>
</dbReference>
<dbReference type="InterPro" id="IPR027417">
    <property type="entry name" value="P-loop_NTPase"/>
</dbReference>
<keyword evidence="1" id="KW-0813">Transport</keyword>
<sequence>MSLIEVNHIQKVFQTSIRREGRFGMLKSLIRPQMKTLTAVEDISFSIEQGESVAYLGPNGAGKSTTIKMLTGILEPSGGTIRIGGLIPHKNRKRNSYQVGVVFGQRSQLLFDLPVKDSYELLRYMYSIPHSVYRRNLDEFADVLEVGHLLSRPVRTLSLGQRMRCEILAALLHEPEILFLDEPTIGLDVVAKERIRAFIEKINREKGVTLLLTTHDMNDIERLCHRTMIIDKGHLIYDGSLQYIKEHFATERQIRAVFPDAVAAQLAAGVYMDMAGVSVRLEEQVLRLTYDQHVTDTAELLRLLLQRANPRDLTMQDESVDALISRIYREGITESKHPHRHIGEPLRVTGGVAQ</sequence>
<evidence type="ECO:0000313" key="6">
    <source>
        <dbReference type="Proteomes" id="UP000215509"/>
    </source>
</evidence>
<dbReference type="PROSITE" id="PS50893">
    <property type="entry name" value="ABC_TRANSPORTER_2"/>
    <property type="match status" value="1"/>
</dbReference>
<feature type="domain" description="ABC transporter" evidence="4">
    <location>
        <begin position="24"/>
        <end position="257"/>
    </location>
</feature>
<gene>
    <name evidence="5" type="ORF">CF651_00865</name>
</gene>
<dbReference type="OrthoDB" id="9804819at2"/>
<keyword evidence="2" id="KW-0547">Nucleotide-binding</keyword>
<dbReference type="InterPro" id="IPR003439">
    <property type="entry name" value="ABC_transporter-like_ATP-bd"/>
</dbReference>
<proteinExistence type="predicted"/>
<name>A0A229UW94_9BACL</name>
<evidence type="ECO:0000256" key="2">
    <source>
        <dbReference type="ARBA" id="ARBA00022741"/>
    </source>
</evidence>
<dbReference type="InterPro" id="IPR050763">
    <property type="entry name" value="ABC_transporter_ATP-binding"/>
</dbReference>
<evidence type="ECO:0000259" key="4">
    <source>
        <dbReference type="PROSITE" id="PS50893"/>
    </source>
</evidence>
<dbReference type="Gene3D" id="3.40.50.300">
    <property type="entry name" value="P-loop containing nucleotide triphosphate hydrolases"/>
    <property type="match status" value="1"/>
</dbReference>
<evidence type="ECO:0000313" key="5">
    <source>
        <dbReference type="EMBL" id="OXM87704.1"/>
    </source>
</evidence>
<organism evidence="5 6">
    <name type="scientific">Paenibacillus rigui</name>
    <dbReference type="NCBI Taxonomy" id="554312"/>
    <lineage>
        <taxon>Bacteria</taxon>
        <taxon>Bacillati</taxon>
        <taxon>Bacillota</taxon>
        <taxon>Bacilli</taxon>
        <taxon>Bacillales</taxon>
        <taxon>Paenibacillaceae</taxon>
        <taxon>Paenibacillus</taxon>
    </lineage>
</organism>
<dbReference type="AlphaFoldDB" id="A0A229UW94"/>